<dbReference type="GO" id="GO:0015697">
    <property type="term" value="P:quaternary ammonium group transport"/>
    <property type="evidence" value="ECO:0007669"/>
    <property type="project" value="UniProtKB-ARBA"/>
</dbReference>
<protein>
    <submittedName>
        <fullName evidence="6">ABC transporter related protein</fullName>
    </submittedName>
</protein>
<dbReference type="PROSITE" id="PS00211">
    <property type="entry name" value="ABC_TRANSPORTER_1"/>
    <property type="match status" value="1"/>
</dbReference>
<keyword evidence="4" id="KW-0067">ATP-binding</keyword>
<dbReference type="Pfam" id="PF00005">
    <property type="entry name" value="ABC_tran"/>
    <property type="match status" value="1"/>
</dbReference>
<dbReference type="InterPro" id="IPR003593">
    <property type="entry name" value="AAA+_ATPase"/>
</dbReference>
<dbReference type="InterPro" id="IPR017871">
    <property type="entry name" value="ABC_transporter-like_CS"/>
</dbReference>
<dbReference type="HOGENOM" id="CLU_000604_1_5_5"/>
<dbReference type="PROSITE" id="PS50893">
    <property type="entry name" value="ABC_TRANSPORTER_2"/>
    <property type="match status" value="1"/>
</dbReference>
<evidence type="ECO:0000256" key="2">
    <source>
        <dbReference type="ARBA" id="ARBA00022448"/>
    </source>
</evidence>
<dbReference type="Gene3D" id="3.40.50.300">
    <property type="entry name" value="P-loop containing nucleotide triphosphate hydrolases"/>
    <property type="match status" value="1"/>
</dbReference>
<name>I3TL65_TISMK</name>
<dbReference type="AlphaFoldDB" id="I3TL65"/>
<evidence type="ECO:0000313" key="7">
    <source>
        <dbReference type="Proteomes" id="UP000005258"/>
    </source>
</evidence>
<comment type="similarity">
    <text evidence="1">Belongs to the ABC transporter superfamily.</text>
</comment>
<sequence>MSMIVFDGVSKFHGNRAAVEDLSFTVPEGEICALVGPSGSGKSTTLRLVNRLIEPDSGRITLGRTDIASLEPVALRRRIGYVIQSIGLFPHWTVARNVATVPVLLGWPRDRIRARVEELLDLVGLDPAEFGGRHPHELSGGQQQRVGVARALAADPEVLLMDEPFGALDPVTRDEIQTELQRIQTATGKTIVIVTHDVDEAIRLADRIAILRDGRLVQIDRPAALLARPADDFVREFVGGPLAGLRMLRTRTVAERIEAGGDVAGGPVLHPDMPLDLALGAMVAARADRLAVADASGRKLGVVTLGGLVAR</sequence>
<organism evidence="6 7">
    <name type="scientific">Tistrella mobilis (strain KA081020-065)</name>
    <dbReference type="NCBI Taxonomy" id="1110502"/>
    <lineage>
        <taxon>Bacteria</taxon>
        <taxon>Pseudomonadati</taxon>
        <taxon>Pseudomonadota</taxon>
        <taxon>Alphaproteobacteria</taxon>
        <taxon>Geminicoccales</taxon>
        <taxon>Geminicoccaceae</taxon>
        <taxon>Tistrella</taxon>
    </lineage>
</organism>
<dbReference type="EMBL" id="CP003236">
    <property type="protein sequence ID" value="AFK53503.1"/>
    <property type="molecule type" value="Genomic_DNA"/>
</dbReference>
<dbReference type="PATRIC" id="fig|1110502.3.peg.1713"/>
<dbReference type="PANTHER" id="PTHR43117">
    <property type="entry name" value="OSMOPROTECTANT IMPORT ATP-BINDING PROTEIN OSMV"/>
    <property type="match status" value="1"/>
</dbReference>
<dbReference type="SMART" id="SM00382">
    <property type="entry name" value="AAA"/>
    <property type="match status" value="1"/>
</dbReference>
<evidence type="ECO:0000256" key="1">
    <source>
        <dbReference type="ARBA" id="ARBA00005417"/>
    </source>
</evidence>
<dbReference type="InterPro" id="IPR027417">
    <property type="entry name" value="P-loop_NTPase"/>
</dbReference>
<dbReference type="KEGG" id="tmo:TMO_1664"/>
<dbReference type="InterPro" id="IPR046342">
    <property type="entry name" value="CBS_dom_sf"/>
</dbReference>
<dbReference type="FunFam" id="3.40.50.300:FF:000425">
    <property type="entry name" value="Probable ABC transporter, ATP-binding subunit"/>
    <property type="match status" value="1"/>
</dbReference>
<dbReference type="Proteomes" id="UP000005258">
    <property type="component" value="Chromosome"/>
</dbReference>
<dbReference type="eggNOG" id="COG1125">
    <property type="taxonomic scope" value="Bacteria"/>
</dbReference>
<feature type="domain" description="ABC transporter" evidence="5">
    <location>
        <begin position="4"/>
        <end position="238"/>
    </location>
</feature>
<proteinExistence type="inferred from homology"/>
<reference evidence="6 7" key="1">
    <citation type="journal article" date="2012" name="J. Am. Chem. Soc.">
        <title>Bacterial biosynthesis and maturation of the didemnin anti-cancer agents.</title>
        <authorList>
            <person name="Xu Y."/>
            <person name="Kersten R.D."/>
            <person name="Nam S.J."/>
            <person name="Lu L."/>
            <person name="Al-Suwailem A.M."/>
            <person name="Zheng H."/>
            <person name="Fenical W."/>
            <person name="Dorrestein P.C."/>
            <person name="Moore B.S."/>
            <person name="Qian P.Y."/>
        </authorList>
    </citation>
    <scope>NUCLEOTIDE SEQUENCE [LARGE SCALE GENOMIC DNA]</scope>
    <source>
        <strain evidence="6 7">KA081020-065</strain>
    </source>
</reference>
<dbReference type="SUPFAM" id="SSF52540">
    <property type="entry name" value="P-loop containing nucleoside triphosphate hydrolases"/>
    <property type="match status" value="1"/>
</dbReference>
<dbReference type="GO" id="GO:0016887">
    <property type="term" value="F:ATP hydrolysis activity"/>
    <property type="evidence" value="ECO:0007669"/>
    <property type="project" value="InterPro"/>
</dbReference>
<dbReference type="GO" id="GO:0005524">
    <property type="term" value="F:ATP binding"/>
    <property type="evidence" value="ECO:0007669"/>
    <property type="project" value="UniProtKB-KW"/>
</dbReference>
<keyword evidence="3" id="KW-0547">Nucleotide-binding</keyword>
<evidence type="ECO:0000259" key="5">
    <source>
        <dbReference type="PROSITE" id="PS50893"/>
    </source>
</evidence>
<evidence type="ECO:0000313" key="6">
    <source>
        <dbReference type="EMBL" id="AFK53503.1"/>
    </source>
</evidence>
<dbReference type="STRING" id="1110502.TMO_1664"/>
<keyword evidence="2" id="KW-0813">Transport</keyword>
<accession>I3TL65</accession>
<dbReference type="InterPro" id="IPR003439">
    <property type="entry name" value="ABC_transporter-like_ATP-bd"/>
</dbReference>
<evidence type="ECO:0000256" key="4">
    <source>
        <dbReference type="ARBA" id="ARBA00022840"/>
    </source>
</evidence>
<dbReference type="SUPFAM" id="SSF54631">
    <property type="entry name" value="CBS-domain pair"/>
    <property type="match status" value="1"/>
</dbReference>
<gene>
    <name evidence="6" type="primary">yehX</name>
    <name evidence="6" type="ordered locus">TMO_1664</name>
</gene>
<evidence type="ECO:0000256" key="3">
    <source>
        <dbReference type="ARBA" id="ARBA00022741"/>
    </source>
</evidence>
<keyword evidence="7" id="KW-1185">Reference proteome</keyword>
<dbReference type="PANTHER" id="PTHR43117:SF5">
    <property type="entry name" value="GLYCINE BETAINE UPTAKE SYSTEM ATP-BINDING PROTEIN YEHX"/>
    <property type="match status" value="1"/>
</dbReference>